<gene>
    <name evidence="2" type="ORF">K435DRAFT_818988</name>
</gene>
<dbReference type="PANTHER" id="PTHR19303">
    <property type="entry name" value="TRANSPOSON"/>
    <property type="match status" value="1"/>
</dbReference>
<keyword evidence="3" id="KW-1185">Reference proteome</keyword>
<dbReference type="Pfam" id="PF03184">
    <property type="entry name" value="DDE_1"/>
    <property type="match status" value="1"/>
</dbReference>
<protein>
    <submittedName>
        <fullName evidence="2">DDE-domain-containing protein</fullName>
    </submittedName>
</protein>
<name>A0A4S8M6Q4_DENBC</name>
<evidence type="ECO:0000313" key="2">
    <source>
        <dbReference type="EMBL" id="THU97964.1"/>
    </source>
</evidence>
<dbReference type="PANTHER" id="PTHR19303:SF74">
    <property type="entry name" value="POGO TRANSPOSABLE ELEMENT WITH KRAB DOMAIN"/>
    <property type="match status" value="1"/>
</dbReference>
<reference evidence="2 3" key="1">
    <citation type="journal article" date="2019" name="Nat. Ecol. Evol.">
        <title>Megaphylogeny resolves global patterns of mushroom evolution.</title>
        <authorList>
            <person name="Varga T."/>
            <person name="Krizsan K."/>
            <person name="Foldi C."/>
            <person name="Dima B."/>
            <person name="Sanchez-Garcia M."/>
            <person name="Sanchez-Ramirez S."/>
            <person name="Szollosi G.J."/>
            <person name="Szarkandi J.G."/>
            <person name="Papp V."/>
            <person name="Albert L."/>
            <person name="Andreopoulos W."/>
            <person name="Angelini C."/>
            <person name="Antonin V."/>
            <person name="Barry K.W."/>
            <person name="Bougher N.L."/>
            <person name="Buchanan P."/>
            <person name="Buyck B."/>
            <person name="Bense V."/>
            <person name="Catcheside P."/>
            <person name="Chovatia M."/>
            <person name="Cooper J."/>
            <person name="Damon W."/>
            <person name="Desjardin D."/>
            <person name="Finy P."/>
            <person name="Geml J."/>
            <person name="Haridas S."/>
            <person name="Hughes K."/>
            <person name="Justo A."/>
            <person name="Karasinski D."/>
            <person name="Kautmanova I."/>
            <person name="Kiss B."/>
            <person name="Kocsube S."/>
            <person name="Kotiranta H."/>
            <person name="LaButti K.M."/>
            <person name="Lechner B.E."/>
            <person name="Liimatainen K."/>
            <person name="Lipzen A."/>
            <person name="Lukacs Z."/>
            <person name="Mihaltcheva S."/>
            <person name="Morgado L.N."/>
            <person name="Niskanen T."/>
            <person name="Noordeloos M.E."/>
            <person name="Ohm R.A."/>
            <person name="Ortiz-Santana B."/>
            <person name="Ovrebo C."/>
            <person name="Racz N."/>
            <person name="Riley R."/>
            <person name="Savchenko A."/>
            <person name="Shiryaev A."/>
            <person name="Soop K."/>
            <person name="Spirin V."/>
            <person name="Szebenyi C."/>
            <person name="Tomsovsky M."/>
            <person name="Tulloss R.E."/>
            <person name="Uehling J."/>
            <person name="Grigoriev I.V."/>
            <person name="Vagvolgyi C."/>
            <person name="Papp T."/>
            <person name="Martin F.M."/>
            <person name="Miettinen O."/>
            <person name="Hibbett D.S."/>
            <person name="Nagy L.G."/>
        </authorList>
    </citation>
    <scope>NUCLEOTIDE SEQUENCE [LARGE SCALE GENOMIC DNA]</scope>
    <source>
        <strain evidence="2 3">CBS 962.96</strain>
    </source>
</reference>
<dbReference type="OrthoDB" id="2668963at2759"/>
<dbReference type="InterPro" id="IPR050863">
    <property type="entry name" value="CenT-Element_Derived"/>
</dbReference>
<evidence type="ECO:0000259" key="1">
    <source>
        <dbReference type="Pfam" id="PF03184"/>
    </source>
</evidence>
<dbReference type="GO" id="GO:0003677">
    <property type="term" value="F:DNA binding"/>
    <property type="evidence" value="ECO:0007669"/>
    <property type="project" value="TreeGrafter"/>
</dbReference>
<dbReference type="InterPro" id="IPR004875">
    <property type="entry name" value="DDE_SF_endonuclease_dom"/>
</dbReference>
<feature type="domain" description="DDE-1" evidence="1">
    <location>
        <begin position="70"/>
        <end position="170"/>
    </location>
</feature>
<organism evidence="2 3">
    <name type="scientific">Dendrothele bispora (strain CBS 962.96)</name>
    <dbReference type="NCBI Taxonomy" id="1314807"/>
    <lineage>
        <taxon>Eukaryota</taxon>
        <taxon>Fungi</taxon>
        <taxon>Dikarya</taxon>
        <taxon>Basidiomycota</taxon>
        <taxon>Agaricomycotina</taxon>
        <taxon>Agaricomycetes</taxon>
        <taxon>Agaricomycetidae</taxon>
        <taxon>Agaricales</taxon>
        <taxon>Agaricales incertae sedis</taxon>
        <taxon>Dendrothele</taxon>
    </lineage>
</organism>
<dbReference type="Proteomes" id="UP000297245">
    <property type="component" value="Unassembled WGS sequence"/>
</dbReference>
<sequence length="274" mass="30643">MSAELMWAFDEIGFSETSGGATAVIGRTGRKQQYQQRGNNQELTTVLVTICADGSTIPPAQIFKGKGVGYSKKGWTDNEIGLEYAQHFDLKTREKANGQWRCLSVDSHASHVSRAFLQYCRQHKIHVPCYPSHSTHIYQGLDVVCFSPLKIAFGKERDRYLRETGLHITKDSFAMIYGRAHLRTMTPELIKTAFRKTGLWPIDHNVVTADMMAPSKATSTQVYTLVQPPTPVRIVTDLLVDVAKPPTSQPFEAYTFLISPVKQPAGDLQNLLEL</sequence>
<proteinExistence type="predicted"/>
<dbReference type="AlphaFoldDB" id="A0A4S8M6Q4"/>
<dbReference type="GO" id="GO:0005634">
    <property type="term" value="C:nucleus"/>
    <property type="evidence" value="ECO:0007669"/>
    <property type="project" value="TreeGrafter"/>
</dbReference>
<accession>A0A4S8M6Q4</accession>
<dbReference type="EMBL" id="ML179145">
    <property type="protein sequence ID" value="THU97964.1"/>
    <property type="molecule type" value="Genomic_DNA"/>
</dbReference>
<evidence type="ECO:0000313" key="3">
    <source>
        <dbReference type="Proteomes" id="UP000297245"/>
    </source>
</evidence>